<dbReference type="InterPro" id="IPR050134">
    <property type="entry name" value="NAD-dep_sirtuin_deacylases"/>
</dbReference>
<feature type="region of interest" description="Disordered" evidence="14">
    <location>
        <begin position="531"/>
        <end position="552"/>
    </location>
</feature>
<comment type="subcellular location">
    <subcellularLocation>
        <location evidence="3">Mitochondrion</location>
    </subcellularLocation>
    <subcellularLocation>
        <location evidence="2">Nucleus</location>
    </subcellularLocation>
</comment>
<feature type="region of interest" description="Disordered" evidence="14">
    <location>
        <begin position="579"/>
        <end position="656"/>
    </location>
</feature>
<keyword evidence="9" id="KW-0805">Transcription regulation</keyword>
<evidence type="ECO:0000256" key="8">
    <source>
        <dbReference type="ARBA" id="ARBA00022833"/>
    </source>
</evidence>
<accession>A0AAV5GM02</accession>
<dbReference type="SUPFAM" id="SSF52467">
    <property type="entry name" value="DHS-like NAD/FAD-binding domain"/>
    <property type="match status" value="1"/>
</dbReference>
<feature type="domain" description="Deacetylase sirtuin-type" evidence="15">
    <location>
        <begin position="141"/>
        <end position="457"/>
    </location>
</feature>
<dbReference type="Pfam" id="PF04574">
    <property type="entry name" value="DUF592"/>
    <property type="match status" value="1"/>
</dbReference>
<feature type="active site" description="Proton acceptor" evidence="13">
    <location>
        <position position="269"/>
    </location>
</feature>
<evidence type="ECO:0000256" key="3">
    <source>
        <dbReference type="ARBA" id="ARBA00004173"/>
    </source>
</evidence>
<dbReference type="Gene3D" id="3.30.1600.10">
    <property type="entry name" value="SIR2/SIRT2 'Small Domain"/>
    <property type="match status" value="1"/>
</dbReference>
<comment type="similarity">
    <text evidence="4">Belongs to the sirtuin family. Class I subfamily.</text>
</comment>
<evidence type="ECO:0000313" key="17">
    <source>
        <dbReference type="Proteomes" id="UP001342314"/>
    </source>
</evidence>
<evidence type="ECO:0000256" key="12">
    <source>
        <dbReference type="ARBA" id="ARBA00023242"/>
    </source>
</evidence>
<keyword evidence="6" id="KW-0808">Transferase</keyword>
<feature type="binding site" evidence="13">
    <location>
        <position position="277"/>
    </location>
    <ligand>
        <name>Zn(2+)</name>
        <dbReference type="ChEBI" id="CHEBI:29105"/>
    </ligand>
</feature>
<keyword evidence="8 13" id="KW-0862">Zinc</keyword>
<dbReference type="AlphaFoldDB" id="A0AAV5GM02"/>
<feature type="binding site" evidence="13">
    <location>
        <position position="304"/>
    </location>
    <ligand>
        <name>Zn(2+)</name>
        <dbReference type="ChEBI" id="CHEBI:29105"/>
    </ligand>
</feature>
<comment type="caution">
    <text evidence="16">The sequence shown here is derived from an EMBL/GenBank/DDBJ whole genome shotgun (WGS) entry which is preliminary data.</text>
</comment>
<evidence type="ECO:0000256" key="9">
    <source>
        <dbReference type="ARBA" id="ARBA00023015"/>
    </source>
</evidence>
<keyword evidence="10" id="KW-0520">NAD</keyword>
<feature type="binding site" evidence="13">
    <location>
        <position position="301"/>
    </location>
    <ligand>
        <name>Zn(2+)</name>
        <dbReference type="ChEBI" id="CHEBI:29105"/>
    </ligand>
</feature>
<dbReference type="GO" id="GO:0005634">
    <property type="term" value="C:nucleus"/>
    <property type="evidence" value="ECO:0007669"/>
    <property type="project" value="UniProtKB-SubCell"/>
</dbReference>
<keyword evidence="12" id="KW-0539">Nucleus</keyword>
<proteinExistence type="inferred from homology"/>
<dbReference type="GO" id="GO:0046872">
    <property type="term" value="F:metal ion binding"/>
    <property type="evidence" value="ECO:0007669"/>
    <property type="project" value="UniProtKB-KW"/>
</dbReference>
<dbReference type="GO" id="GO:0046970">
    <property type="term" value="F:histone H4K16 deacetylase activity, NAD-dependent"/>
    <property type="evidence" value="ECO:0007669"/>
    <property type="project" value="TreeGrafter"/>
</dbReference>
<dbReference type="GO" id="GO:0070403">
    <property type="term" value="F:NAD+ binding"/>
    <property type="evidence" value="ECO:0007669"/>
    <property type="project" value="InterPro"/>
</dbReference>
<evidence type="ECO:0000259" key="15">
    <source>
        <dbReference type="PROSITE" id="PS50305"/>
    </source>
</evidence>
<feature type="compositionally biased region" description="Basic and acidic residues" evidence="14">
    <location>
        <begin position="315"/>
        <end position="327"/>
    </location>
</feature>
<evidence type="ECO:0000313" key="16">
    <source>
        <dbReference type="EMBL" id="GJN90067.1"/>
    </source>
</evidence>
<evidence type="ECO:0000256" key="4">
    <source>
        <dbReference type="ARBA" id="ARBA00006924"/>
    </source>
</evidence>
<evidence type="ECO:0000256" key="6">
    <source>
        <dbReference type="ARBA" id="ARBA00022679"/>
    </source>
</evidence>
<feature type="compositionally biased region" description="Acidic residues" evidence="14">
    <location>
        <begin position="582"/>
        <end position="591"/>
    </location>
</feature>
<evidence type="ECO:0000256" key="10">
    <source>
        <dbReference type="ARBA" id="ARBA00023027"/>
    </source>
</evidence>
<feature type="binding site" evidence="13">
    <location>
        <position position="280"/>
    </location>
    <ligand>
        <name>Zn(2+)</name>
        <dbReference type="ChEBI" id="CHEBI:29105"/>
    </ligand>
</feature>
<evidence type="ECO:0000256" key="5">
    <source>
        <dbReference type="ARBA" id="ARBA00022491"/>
    </source>
</evidence>
<evidence type="ECO:0000256" key="13">
    <source>
        <dbReference type="PROSITE-ProRule" id="PRU00236"/>
    </source>
</evidence>
<reference evidence="16 17" key="1">
    <citation type="submission" date="2021-12" db="EMBL/GenBank/DDBJ databases">
        <title>High titer production of polyol ester of fatty acids by Rhodotorula paludigena BS15 towards product separation-free biomass refinery.</title>
        <authorList>
            <person name="Mano J."/>
            <person name="Ono H."/>
            <person name="Tanaka T."/>
            <person name="Naito K."/>
            <person name="Sushida H."/>
            <person name="Ike M."/>
            <person name="Tokuyasu K."/>
            <person name="Kitaoka M."/>
        </authorList>
    </citation>
    <scope>NUCLEOTIDE SEQUENCE [LARGE SCALE GENOMIC DNA]</scope>
    <source>
        <strain evidence="16 17">BS15</strain>
    </source>
</reference>
<dbReference type="Pfam" id="PF02146">
    <property type="entry name" value="SIR2"/>
    <property type="match status" value="1"/>
</dbReference>
<comment type="cofactor">
    <cofactor evidence="1">
        <name>Zn(2+)</name>
        <dbReference type="ChEBI" id="CHEBI:29105"/>
    </cofactor>
</comment>
<gene>
    <name evidence="16" type="ORF">Rhopal_003065-T1</name>
</gene>
<dbReference type="PANTHER" id="PTHR11085:SF9">
    <property type="entry name" value="NAD-DEPENDENT PROTEIN DEACETYLASE SIRTUIN-1"/>
    <property type="match status" value="1"/>
</dbReference>
<keyword evidence="7 13" id="KW-0479">Metal-binding</keyword>
<evidence type="ECO:0000256" key="7">
    <source>
        <dbReference type="ARBA" id="ARBA00022723"/>
    </source>
</evidence>
<dbReference type="InterPro" id="IPR007654">
    <property type="entry name" value="NAD-dep_histone_deAcase_SIR2_N"/>
</dbReference>
<feature type="compositionally biased region" description="Acidic residues" evidence="14">
    <location>
        <begin position="340"/>
        <end position="354"/>
    </location>
</feature>
<feature type="region of interest" description="Disordered" evidence="14">
    <location>
        <begin position="30"/>
        <end position="58"/>
    </location>
</feature>
<keyword evidence="5" id="KW-0678">Repressor</keyword>
<dbReference type="InterPro" id="IPR003000">
    <property type="entry name" value="Sirtuin"/>
</dbReference>
<dbReference type="PROSITE" id="PS50305">
    <property type="entry name" value="SIRTUIN"/>
    <property type="match status" value="1"/>
</dbReference>
<sequence>MDLPTAALSPAELESATVAPLALSHLAPPGPALQPFPAPVPNYQDLSDSSTDDDDRNSQDWDALVAAAEAAFSKSDIAEMQEYLRERGLFAFMNEYLDRRSIPPSTLLLAFGVMVRPDTPFLDQLRMLKIACSRVLRNREKLEQYNTPEDVVALIRKSKRILILTGAGVSTSCGIPDFRSPTGLYARLQLENNYDLDDPQDMFDLAYFRRKPHVFYSFAKEIYPSNFVPSPCHRFVRLLELEGKLLRNYTQNIDGLFEQVGVERMLNCHGSFATASCLLCRRRFPGHAIESDVFASRVPLCPYCTPELDALAEQARRDKEKKDEAERPRKKKKTGRAEWEGEEGESEGEEDEAREIERSEWEGKALLKPDIVFFGEALSDEFDHKLLADREEVDLVIVMGTSMRVSPVAQLPSHLPHSVPQILINRDPVTHHQFDVCLLGDGDGIVRWLCAQLERGEGDAAGARDERWDLDSRVPVQLPTHELPPAAAAAAAAAHAAESASASASQPVEPAASSSSSAVAAPLLPPVGPSIPSLPASAHPPQTATAGVRPEQVGQSHVWLFPGADREGRWVSAVRRAYAESSEGEEEEEGEQAVGETAKAEDDEDERPVELPASLAPGVKEGGFSPVPGTADDEVNGKLDVGSAGGVDGVGEDEWE</sequence>
<evidence type="ECO:0000256" key="1">
    <source>
        <dbReference type="ARBA" id="ARBA00001947"/>
    </source>
</evidence>
<dbReference type="InterPro" id="IPR029035">
    <property type="entry name" value="DHS-like_NAD/FAD-binding_dom"/>
</dbReference>
<organism evidence="16 17">
    <name type="scientific">Rhodotorula paludigena</name>
    <dbReference type="NCBI Taxonomy" id="86838"/>
    <lineage>
        <taxon>Eukaryota</taxon>
        <taxon>Fungi</taxon>
        <taxon>Dikarya</taxon>
        <taxon>Basidiomycota</taxon>
        <taxon>Pucciniomycotina</taxon>
        <taxon>Microbotryomycetes</taxon>
        <taxon>Sporidiobolales</taxon>
        <taxon>Sporidiobolaceae</taxon>
        <taxon>Rhodotorula</taxon>
    </lineage>
</organism>
<dbReference type="InterPro" id="IPR026590">
    <property type="entry name" value="Ssirtuin_cat_dom"/>
</dbReference>
<dbReference type="GO" id="GO:0005739">
    <property type="term" value="C:mitochondrion"/>
    <property type="evidence" value="ECO:0007669"/>
    <property type="project" value="UniProtKB-SubCell"/>
</dbReference>
<dbReference type="Gene3D" id="3.40.50.1220">
    <property type="entry name" value="TPP-binding domain"/>
    <property type="match status" value="1"/>
</dbReference>
<keyword evidence="11" id="KW-0804">Transcription</keyword>
<dbReference type="Proteomes" id="UP001342314">
    <property type="component" value="Unassembled WGS sequence"/>
</dbReference>
<evidence type="ECO:0000256" key="2">
    <source>
        <dbReference type="ARBA" id="ARBA00004123"/>
    </source>
</evidence>
<evidence type="ECO:0000256" key="11">
    <source>
        <dbReference type="ARBA" id="ARBA00023163"/>
    </source>
</evidence>
<name>A0AAV5GM02_9BASI</name>
<keyword evidence="17" id="KW-1185">Reference proteome</keyword>
<dbReference type="EMBL" id="BQKY01000006">
    <property type="protein sequence ID" value="GJN90067.1"/>
    <property type="molecule type" value="Genomic_DNA"/>
</dbReference>
<dbReference type="InterPro" id="IPR026591">
    <property type="entry name" value="Sirtuin_cat_small_dom_sf"/>
</dbReference>
<feature type="compositionally biased region" description="Pro residues" evidence="14">
    <location>
        <begin position="30"/>
        <end position="40"/>
    </location>
</feature>
<feature type="region of interest" description="Disordered" evidence="14">
    <location>
        <begin position="315"/>
        <end position="357"/>
    </location>
</feature>
<evidence type="ECO:0000256" key="14">
    <source>
        <dbReference type="SAM" id="MobiDB-lite"/>
    </source>
</evidence>
<dbReference type="PANTHER" id="PTHR11085">
    <property type="entry name" value="NAD-DEPENDENT PROTEIN DEACYLASE SIRTUIN-5, MITOCHONDRIAL-RELATED"/>
    <property type="match status" value="1"/>
</dbReference>
<protein>
    <recommendedName>
        <fullName evidence="15">Deacetylase sirtuin-type domain-containing protein</fullName>
    </recommendedName>
</protein>